<accession>F3G0Q6</accession>
<evidence type="ECO:0000313" key="1">
    <source>
        <dbReference type="EMBL" id="EGH36048.1"/>
    </source>
</evidence>
<reference evidence="1 2" key="1">
    <citation type="journal article" date="2011" name="PLoS Pathog.">
        <title>Dynamic evolution of pathogenicity revealed by sequencing and comparative genomics of 19 Pseudomonas syringae isolates.</title>
        <authorList>
            <person name="Baltrus D.A."/>
            <person name="Nishimura M.T."/>
            <person name="Romanchuk A."/>
            <person name="Chang J.H."/>
            <person name="Mukhtar M.S."/>
            <person name="Cherkis K."/>
            <person name="Roach J."/>
            <person name="Grant S.R."/>
            <person name="Jones C.D."/>
            <person name="Dangl J.L."/>
        </authorList>
    </citation>
    <scope>NUCLEOTIDE SEQUENCE [LARGE SCALE GENOMIC DNA]</scope>
    <source>
        <strain evidence="2">M301072PT</strain>
    </source>
</reference>
<dbReference type="Proteomes" id="UP000004471">
    <property type="component" value="Unassembled WGS sequence"/>
</dbReference>
<name>F3G0Q6_PSESX</name>
<organism evidence="1 2">
    <name type="scientific">Pseudomonas syringae pv. japonica str. M301072</name>
    <dbReference type="NCBI Taxonomy" id="629262"/>
    <lineage>
        <taxon>Bacteria</taxon>
        <taxon>Pseudomonadati</taxon>
        <taxon>Pseudomonadota</taxon>
        <taxon>Gammaproteobacteria</taxon>
        <taxon>Pseudomonadales</taxon>
        <taxon>Pseudomonadaceae</taxon>
        <taxon>Pseudomonas</taxon>
        <taxon>Pseudomonas syringae</taxon>
    </lineage>
</organism>
<comment type="caution">
    <text evidence="1">The sequence shown here is derived from an EMBL/GenBank/DDBJ whole genome shotgun (WGS) entry which is preliminary data.</text>
</comment>
<evidence type="ECO:0000313" key="2">
    <source>
        <dbReference type="Proteomes" id="UP000004471"/>
    </source>
</evidence>
<sequence length="36" mass="3609">GQPVEISSDLYGSDVKYNGTIDSLGAGTGSAFAFPS</sequence>
<protein>
    <submittedName>
        <fullName evidence="1">Multidrug resistance protein</fullName>
    </submittedName>
</protein>
<feature type="non-terminal residue" evidence="1">
    <location>
        <position position="36"/>
    </location>
</feature>
<dbReference type="EMBL" id="AEAH01004366">
    <property type="protein sequence ID" value="EGH36048.1"/>
    <property type="molecule type" value="Genomic_DNA"/>
</dbReference>
<proteinExistence type="predicted"/>
<feature type="non-terminal residue" evidence="1">
    <location>
        <position position="1"/>
    </location>
</feature>
<gene>
    <name evidence="1" type="ORF">PSYJA_46126</name>
</gene>
<dbReference type="AlphaFoldDB" id="F3G0Q6"/>